<name>A0A7W3LRF5_ACTNM</name>
<evidence type="ECO:0000256" key="2">
    <source>
        <dbReference type="SAM" id="Phobius"/>
    </source>
</evidence>
<sequence length="230" mass="25017">MAEALDGTAARKGWSLVVVGWIGFPLVLFVLLATEDTAGWWRWPVAVAGFGFFVCVAVGLVRLKVHYRGGHKAGLVILTLWAAFPVLVLLPSITPARTSQVESCRVSELKPTRELWLRQEYRVACPSGTREVVYKPSPRAKMADGNRQVHAIGKKVWVSSPKGGTGNRGTFVHSPGSGRFREAGVPLLLILGLMTAIGLWRVLFGPKRPASQEEGRRSPADPADRRVTGA</sequence>
<reference evidence="3 4" key="1">
    <citation type="submission" date="2020-08" db="EMBL/GenBank/DDBJ databases">
        <title>Genomic Encyclopedia of Type Strains, Phase IV (KMG-IV): sequencing the most valuable type-strain genomes for metagenomic binning, comparative biology and taxonomic classification.</title>
        <authorList>
            <person name="Goeker M."/>
        </authorList>
    </citation>
    <scope>NUCLEOTIDE SEQUENCE [LARGE SCALE GENOMIC DNA]</scope>
    <source>
        <strain evidence="3 4">DSM 44197</strain>
    </source>
</reference>
<feature type="transmembrane region" description="Helical" evidence="2">
    <location>
        <begin position="183"/>
        <end position="204"/>
    </location>
</feature>
<keyword evidence="2" id="KW-0812">Transmembrane</keyword>
<protein>
    <submittedName>
        <fullName evidence="3">Uncharacterized protein</fullName>
    </submittedName>
</protein>
<evidence type="ECO:0000256" key="1">
    <source>
        <dbReference type="SAM" id="MobiDB-lite"/>
    </source>
</evidence>
<dbReference type="RefSeq" id="WP_182845085.1">
    <property type="nucleotide sequence ID" value="NZ_BAAALP010000034.1"/>
</dbReference>
<accession>A0A7W3LRF5</accession>
<proteinExistence type="predicted"/>
<comment type="caution">
    <text evidence="3">The sequence shown here is derived from an EMBL/GenBank/DDBJ whole genome shotgun (WGS) entry which is preliminary data.</text>
</comment>
<keyword evidence="2" id="KW-0472">Membrane</keyword>
<evidence type="ECO:0000313" key="3">
    <source>
        <dbReference type="EMBL" id="MBA8952867.1"/>
    </source>
</evidence>
<evidence type="ECO:0000313" key="4">
    <source>
        <dbReference type="Proteomes" id="UP000572680"/>
    </source>
</evidence>
<organism evidence="3 4">
    <name type="scientific">Actinomadura namibiensis</name>
    <dbReference type="NCBI Taxonomy" id="182080"/>
    <lineage>
        <taxon>Bacteria</taxon>
        <taxon>Bacillati</taxon>
        <taxon>Actinomycetota</taxon>
        <taxon>Actinomycetes</taxon>
        <taxon>Streptosporangiales</taxon>
        <taxon>Thermomonosporaceae</taxon>
        <taxon>Actinomadura</taxon>
    </lineage>
</organism>
<feature type="transmembrane region" description="Helical" evidence="2">
    <location>
        <begin position="12"/>
        <end position="34"/>
    </location>
</feature>
<keyword evidence="2" id="KW-1133">Transmembrane helix</keyword>
<gene>
    <name evidence="3" type="ORF">HNR61_004513</name>
</gene>
<feature type="compositionally biased region" description="Basic and acidic residues" evidence="1">
    <location>
        <begin position="210"/>
        <end position="230"/>
    </location>
</feature>
<dbReference type="AlphaFoldDB" id="A0A7W3LRF5"/>
<feature type="transmembrane region" description="Helical" evidence="2">
    <location>
        <begin position="40"/>
        <end position="61"/>
    </location>
</feature>
<dbReference type="EMBL" id="JACJIA010000005">
    <property type="protein sequence ID" value="MBA8952867.1"/>
    <property type="molecule type" value="Genomic_DNA"/>
</dbReference>
<keyword evidence="4" id="KW-1185">Reference proteome</keyword>
<feature type="region of interest" description="Disordered" evidence="1">
    <location>
        <begin position="208"/>
        <end position="230"/>
    </location>
</feature>
<feature type="transmembrane region" description="Helical" evidence="2">
    <location>
        <begin position="73"/>
        <end position="93"/>
    </location>
</feature>
<dbReference type="Proteomes" id="UP000572680">
    <property type="component" value="Unassembled WGS sequence"/>
</dbReference>